<comment type="caution">
    <text evidence="1">The sequence shown here is derived from an EMBL/GenBank/DDBJ whole genome shotgun (WGS) entry which is preliminary data.</text>
</comment>
<sequence length="76" mass="8373">MSIAIPFTAVPAPIDAQAVARMRLMLDPAHEIRARDPAQWEVGDCSLLSLPGSGRVPPVQPGMIISRRRHRNCAFR</sequence>
<dbReference type="RefSeq" id="WP_310278056.1">
    <property type="nucleotide sequence ID" value="NZ_JAVDXW010000001.1"/>
</dbReference>
<proteinExistence type="predicted"/>
<gene>
    <name evidence="1" type="ORF">JOF55_004561</name>
</gene>
<name>A0AAE3ZHW3_9ACTN</name>
<protein>
    <submittedName>
        <fullName evidence="1">Uncharacterized protein</fullName>
    </submittedName>
</protein>
<dbReference type="AlphaFoldDB" id="A0AAE3ZHW3"/>
<accession>A0AAE3ZHW3</accession>
<reference evidence="1" key="1">
    <citation type="submission" date="2023-07" db="EMBL/GenBank/DDBJ databases">
        <title>Sequencing the genomes of 1000 actinobacteria strains.</title>
        <authorList>
            <person name="Klenk H.-P."/>
        </authorList>
    </citation>
    <scope>NUCLEOTIDE SEQUENCE</scope>
    <source>
        <strain evidence="1">DSM 45977</strain>
    </source>
</reference>
<organism evidence="1 2">
    <name type="scientific">Haloactinomyces albus</name>
    <dbReference type="NCBI Taxonomy" id="1352928"/>
    <lineage>
        <taxon>Bacteria</taxon>
        <taxon>Bacillati</taxon>
        <taxon>Actinomycetota</taxon>
        <taxon>Actinomycetes</taxon>
        <taxon>Actinopolysporales</taxon>
        <taxon>Actinopolysporaceae</taxon>
        <taxon>Haloactinomyces</taxon>
    </lineage>
</organism>
<evidence type="ECO:0000313" key="1">
    <source>
        <dbReference type="EMBL" id="MDR7304380.1"/>
    </source>
</evidence>
<dbReference type="Proteomes" id="UP001180845">
    <property type="component" value="Unassembled WGS sequence"/>
</dbReference>
<dbReference type="EMBL" id="JAVDXW010000001">
    <property type="protein sequence ID" value="MDR7304380.1"/>
    <property type="molecule type" value="Genomic_DNA"/>
</dbReference>
<keyword evidence="2" id="KW-1185">Reference proteome</keyword>
<evidence type="ECO:0000313" key="2">
    <source>
        <dbReference type="Proteomes" id="UP001180845"/>
    </source>
</evidence>